<gene>
    <name evidence="1" type="ORF">B0H16DRAFT_1828040</name>
</gene>
<protein>
    <submittedName>
        <fullName evidence="1">Uncharacterized protein</fullName>
    </submittedName>
</protein>
<dbReference type="AlphaFoldDB" id="A0AAD7GTL0"/>
<dbReference type="Proteomes" id="UP001215598">
    <property type="component" value="Unassembled WGS sequence"/>
</dbReference>
<accession>A0AAD7GTL0</accession>
<comment type="caution">
    <text evidence="1">The sequence shown here is derived from an EMBL/GenBank/DDBJ whole genome shotgun (WGS) entry which is preliminary data.</text>
</comment>
<organism evidence="1 2">
    <name type="scientific">Mycena metata</name>
    <dbReference type="NCBI Taxonomy" id="1033252"/>
    <lineage>
        <taxon>Eukaryota</taxon>
        <taxon>Fungi</taxon>
        <taxon>Dikarya</taxon>
        <taxon>Basidiomycota</taxon>
        <taxon>Agaricomycotina</taxon>
        <taxon>Agaricomycetes</taxon>
        <taxon>Agaricomycetidae</taxon>
        <taxon>Agaricales</taxon>
        <taxon>Marasmiineae</taxon>
        <taxon>Mycenaceae</taxon>
        <taxon>Mycena</taxon>
    </lineage>
</organism>
<sequence>ECGRPGQKEIWALAELLWRKTHTTWPTVSFGGLMGAALATFPGEKNKELKGSARLYRILMTGSMYLIWKIRCEVVIRDNGVAKSATEIHNRWVALINERSTV</sequence>
<feature type="non-terminal residue" evidence="1">
    <location>
        <position position="102"/>
    </location>
</feature>
<reference evidence="1" key="1">
    <citation type="submission" date="2023-03" db="EMBL/GenBank/DDBJ databases">
        <title>Massive genome expansion in bonnet fungi (Mycena s.s.) driven by repeated elements and novel gene families across ecological guilds.</title>
        <authorList>
            <consortium name="Lawrence Berkeley National Laboratory"/>
            <person name="Harder C.B."/>
            <person name="Miyauchi S."/>
            <person name="Viragh M."/>
            <person name="Kuo A."/>
            <person name="Thoen E."/>
            <person name="Andreopoulos B."/>
            <person name="Lu D."/>
            <person name="Skrede I."/>
            <person name="Drula E."/>
            <person name="Henrissat B."/>
            <person name="Morin E."/>
            <person name="Kohler A."/>
            <person name="Barry K."/>
            <person name="LaButti K."/>
            <person name="Morin E."/>
            <person name="Salamov A."/>
            <person name="Lipzen A."/>
            <person name="Mereny Z."/>
            <person name="Hegedus B."/>
            <person name="Baldrian P."/>
            <person name="Stursova M."/>
            <person name="Weitz H."/>
            <person name="Taylor A."/>
            <person name="Grigoriev I.V."/>
            <person name="Nagy L.G."/>
            <person name="Martin F."/>
            <person name="Kauserud H."/>
        </authorList>
    </citation>
    <scope>NUCLEOTIDE SEQUENCE</scope>
    <source>
        <strain evidence="1">CBHHK182m</strain>
    </source>
</reference>
<evidence type="ECO:0000313" key="2">
    <source>
        <dbReference type="Proteomes" id="UP001215598"/>
    </source>
</evidence>
<proteinExistence type="predicted"/>
<keyword evidence="2" id="KW-1185">Reference proteome</keyword>
<evidence type="ECO:0000313" key="1">
    <source>
        <dbReference type="EMBL" id="KAJ7705066.1"/>
    </source>
</evidence>
<name>A0AAD7GTL0_9AGAR</name>
<dbReference type="EMBL" id="JARKIB010000480">
    <property type="protein sequence ID" value="KAJ7705066.1"/>
    <property type="molecule type" value="Genomic_DNA"/>
</dbReference>
<feature type="non-terminal residue" evidence="1">
    <location>
        <position position="1"/>
    </location>
</feature>